<feature type="domain" description="Anti-sigma K factor RskA C-terminal" evidence="12">
    <location>
        <begin position="113"/>
        <end position="236"/>
    </location>
</feature>
<evidence type="ECO:0000256" key="11">
    <source>
        <dbReference type="SAM" id="Phobius"/>
    </source>
</evidence>
<dbReference type="PANTHER" id="PTHR37461">
    <property type="entry name" value="ANTI-SIGMA-K FACTOR RSKA"/>
    <property type="match status" value="1"/>
</dbReference>
<dbReference type="Pfam" id="PF10099">
    <property type="entry name" value="RskA_C"/>
    <property type="match status" value="1"/>
</dbReference>
<evidence type="ECO:0000256" key="10">
    <source>
        <dbReference type="SAM" id="MobiDB-lite"/>
    </source>
</evidence>
<evidence type="ECO:0000256" key="9">
    <source>
        <dbReference type="ARBA" id="ARBA00030803"/>
    </source>
</evidence>
<dbReference type="PANTHER" id="PTHR37461:SF1">
    <property type="entry name" value="ANTI-SIGMA-K FACTOR RSKA"/>
    <property type="match status" value="1"/>
</dbReference>
<comment type="caution">
    <text evidence="13">The sequence shown here is derived from an EMBL/GenBank/DDBJ whole genome shotgun (WGS) entry which is preliminary data.</text>
</comment>
<evidence type="ECO:0000256" key="2">
    <source>
        <dbReference type="ARBA" id="ARBA00022475"/>
    </source>
</evidence>
<dbReference type="GO" id="GO:0005886">
    <property type="term" value="C:plasma membrane"/>
    <property type="evidence" value="ECO:0007669"/>
    <property type="project" value="UniProtKB-SubCell"/>
</dbReference>
<keyword evidence="7" id="KW-0804">Transcription</keyword>
<keyword evidence="5" id="KW-0805">Transcription regulation</keyword>
<dbReference type="GO" id="GO:0016989">
    <property type="term" value="F:sigma factor antagonist activity"/>
    <property type="evidence" value="ECO:0007669"/>
    <property type="project" value="TreeGrafter"/>
</dbReference>
<dbReference type="Gene3D" id="1.10.10.1320">
    <property type="entry name" value="Anti-sigma factor, zinc-finger domain"/>
    <property type="match status" value="1"/>
</dbReference>
<evidence type="ECO:0000313" key="14">
    <source>
        <dbReference type="Proteomes" id="UP000285278"/>
    </source>
</evidence>
<dbReference type="InterPro" id="IPR051474">
    <property type="entry name" value="Anti-sigma-K/W_factor"/>
</dbReference>
<feature type="transmembrane region" description="Helical" evidence="11">
    <location>
        <begin position="109"/>
        <end position="131"/>
    </location>
</feature>
<feature type="region of interest" description="Disordered" evidence="10">
    <location>
        <begin position="83"/>
        <end position="106"/>
    </location>
</feature>
<comment type="subcellular location">
    <subcellularLocation>
        <location evidence="1">Cell membrane</location>
        <topology evidence="1">Single-pass membrane protein</topology>
    </subcellularLocation>
</comment>
<organism evidence="13 14">
    <name type="scientific">Corynebacterium falsenii</name>
    <dbReference type="NCBI Taxonomy" id="108486"/>
    <lineage>
        <taxon>Bacteria</taxon>
        <taxon>Bacillati</taxon>
        <taxon>Actinomycetota</taxon>
        <taxon>Actinomycetes</taxon>
        <taxon>Mycobacteriales</taxon>
        <taxon>Corynebacteriaceae</taxon>
        <taxon>Corynebacterium</taxon>
    </lineage>
</organism>
<evidence type="ECO:0000256" key="1">
    <source>
        <dbReference type="ARBA" id="ARBA00004162"/>
    </source>
</evidence>
<dbReference type="GO" id="GO:0006417">
    <property type="term" value="P:regulation of translation"/>
    <property type="evidence" value="ECO:0007669"/>
    <property type="project" value="TreeGrafter"/>
</dbReference>
<evidence type="ECO:0000256" key="6">
    <source>
        <dbReference type="ARBA" id="ARBA00023136"/>
    </source>
</evidence>
<reference evidence="13 14" key="1">
    <citation type="submission" date="2018-09" db="EMBL/GenBank/DDBJ databases">
        <title>Optimization and identification of Corynebacterium falsenii FN1-14 from fish paste.</title>
        <authorList>
            <person name="Daroonpunt R."/>
            <person name="Tanasupawat S."/>
        </authorList>
    </citation>
    <scope>NUCLEOTIDE SEQUENCE [LARGE SCALE GENOMIC DNA]</scope>
    <source>
        <strain evidence="13 14">FN1-14</strain>
    </source>
</reference>
<gene>
    <name evidence="13" type="ORF">D3M95_05885</name>
</gene>
<keyword evidence="3 11" id="KW-0812">Transmembrane</keyword>
<keyword evidence="4 11" id="KW-1133">Transmembrane helix</keyword>
<dbReference type="STRING" id="1451189.CFAL_07120"/>
<evidence type="ECO:0000256" key="8">
    <source>
        <dbReference type="ARBA" id="ARBA00029829"/>
    </source>
</evidence>
<dbReference type="InterPro" id="IPR041916">
    <property type="entry name" value="Anti_sigma_zinc_sf"/>
</dbReference>
<dbReference type="Proteomes" id="UP000285278">
    <property type="component" value="Unassembled WGS sequence"/>
</dbReference>
<evidence type="ECO:0000256" key="5">
    <source>
        <dbReference type="ARBA" id="ARBA00023015"/>
    </source>
</evidence>
<evidence type="ECO:0000256" key="7">
    <source>
        <dbReference type="ARBA" id="ARBA00023163"/>
    </source>
</evidence>
<protein>
    <recommendedName>
        <fullName evidence="9">Regulator of SigK</fullName>
    </recommendedName>
    <alternativeName>
        <fullName evidence="8">Sigma-K anti-sigma factor RskA</fullName>
    </alternativeName>
</protein>
<accession>A0A418Q705</accession>
<dbReference type="RefSeq" id="WP_119664707.1">
    <property type="nucleotide sequence ID" value="NZ_QXJK01000005.1"/>
</dbReference>
<evidence type="ECO:0000256" key="4">
    <source>
        <dbReference type="ARBA" id="ARBA00022989"/>
    </source>
</evidence>
<keyword evidence="6 11" id="KW-0472">Membrane</keyword>
<dbReference type="OrthoDB" id="153510at2"/>
<keyword evidence="2" id="KW-1003">Cell membrane</keyword>
<evidence type="ECO:0000313" key="13">
    <source>
        <dbReference type="EMBL" id="RIX34838.1"/>
    </source>
</evidence>
<dbReference type="EMBL" id="QXJK01000005">
    <property type="protein sequence ID" value="RIX34838.1"/>
    <property type="molecule type" value="Genomic_DNA"/>
</dbReference>
<proteinExistence type="predicted"/>
<dbReference type="InterPro" id="IPR018764">
    <property type="entry name" value="RskA_C"/>
</dbReference>
<dbReference type="AlphaFoldDB" id="A0A418Q705"/>
<sequence>MSDRMDFTDEQISKDDAQSWASLVALNAVDAEDQPTIDACRAAYPDFDRWVAEFADDAADLGLTAQAPAPPELRSAVLNAVAGDSRAQPAQPAKSQPSGTQPGPPRRGFIIFSAAAVVILTLVISFVPLPFGKDNATEPPVAQAVTEQAEVAGGTVKLNYVPGGGTGTLTLNSVPAPAPGTAYQMWVRKGEEPAQSVGVMETEDVTPEMQAEVPDLRGAKEFMISLEPAGGSETPSSTTLVDFNLEG</sequence>
<name>A0A418Q705_9CORY</name>
<evidence type="ECO:0000256" key="3">
    <source>
        <dbReference type="ARBA" id="ARBA00022692"/>
    </source>
</evidence>
<keyword evidence="14" id="KW-1185">Reference proteome</keyword>
<evidence type="ECO:0000259" key="12">
    <source>
        <dbReference type="Pfam" id="PF10099"/>
    </source>
</evidence>